<evidence type="ECO:0000313" key="4">
    <source>
        <dbReference type="EMBL" id="MDN0026409.1"/>
    </source>
</evidence>
<protein>
    <submittedName>
        <fullName evidence="4">Phosphatase PAP2 family protein</fullName>
    </submittedName>
</protein>
<dbReference type="AlphaFoldDB" id="A0AAW7JL02"/>
<feature type="transmembrane region" description="Helical" evidence="1">
    <location>
        <begin position="204"/>
        <end position="228"/>
    </location>
</feature>
<dbReference type="Proteomes" id="UP001167831">
    <property type="component" value="Unassembled WGS sequence"/>
</dbReference>
<dbReference type="PANTHER" id="PTHR14969">
    <property type="entry name" value="SPHINGOSINE-1-PHOSPHATE PHOSPHOHYDROLASE"/>
    <property type="match status" value="1"/>
</dbReference>
<evidence type="ECO:0000313" key="5">
    <source>
        <dbReference type="Proteomes" id="UP001167831"/>
    </source>
</evidence>
<dbReference type="RefSeq" id="WP_164071549.1">
    <property type="nucleotide sequence ID" value="NZ_CALUKV010000022.1"/>
</dbReference>
<reference evidence="4" key="1">
    <citation type="submission" date="2023-06" db="EMBL/GenBank/DDBJ databases">
        <authorList>
            <person name="Zeman M."/>
            <person name="Kubasova T."/>
            <person name="Jahodarova E."/>
            <person name="Nykrynova M."/>
            <person name="Rychlik I."/>
        </authorList>
    </citation>
    <scope>NUCLEOTIDE SEQUENCE</scope>
    <source>
        <strain evidence="4">ET15</strain>
        <strain evidence="3">ET37</strain>
    </source>
</reference>
<organism evidence="4 6">
    <name type="scientific">Leyella lascolaii</name>
    <dbReference type="NCBI Taxonomy" id="1776379"/>
    <lineage>
        <taxon>Bacteria</taxon>
        <taxon>Pseudomonadati</taxon>
        <taxon>Bacteroidota</taxon>
        <taxon>Bacteroidia</taxon>
        <taxon>Bacteroidales</taxon>
        <taxon>Prevotellaceae</taxon>
        <taxon>Leyella</taxon>
    </lineage>
</organism>
<dbReference type="InterPro" id="IPR000326">
    <property type="entry name" value="PAP2/HPO"/>
</dbReference>
<evidence type="ECO:0000313" key="6">
    <source>
        <dbReference type="Proteomes" id="UP001168478"/>
    </source>
</evidence>
<accession>A0AAW7JL02</accession>
<name>A0AAW7JL02_9BACT</name>
<dbReference type="SMART" id="SM00014">
    <property type="entry name" value="acidPPc"/>
    <property type="match status" value="1"/>
</dbReference>
<feature type="transmembrane region" description="Helical" evidence="1">
    <location>
        <begin position="30"/>
        <end position="54"/>
    </location>
</feature>
<keyword evidence="5" id="KW-1185">Reference proteome</keyword>
<keyword evidence="1" id="KW-1133">Transmembrane helix</keyword>
<evidence type="ECO:0000313" key="3">
    <source>
        <dbReference type="EMBL" id="MDN0023855.1"/>
    </source>
</evidence>
<feature type="domain" description="Phosphatidic acid phosphatase type 2/haloperoxidase" evidence="2">
    <location>
        <begin position="65"/>
        <end position="180"/>
    </location>
</feature>
<dbReference type="EMBL" id="JAUEIE010000022">
    <property type="protein sequence ID" value="MDN0023855.1"/>
    <property type="molecule type" value="Genomic_DNA"/>
</dbReference>
<dbReference type="Gene3D" id="1.20.144.10">
    <property type="entry name" value="Phosphatidic acid phosphatase type 2/haloperoxidase"/>
    <property type="match status" value="1"/>
</dbReference>
<dbReference type="Proteomes" id="UP001168478">
    <property type="component" value="Unassembled WGS sequence"/>
</dbReference>
<evidence type="ECO:0000256" key="1">
    <source>
        <dbReference type="SAM" id="Phobius"/>
    </source>
</evidence>
<dbReference type="PANTHER" id="PTHR14969:SF13">
    <property type="entry name" value="AT30094P"/>
    <property type="match status" value="1"/>
</dbReference>
<dbReference type="SUPFAM" id="SSF48317">
    <property type="entry name" value="Acid phosphatase/Vanadium-dependent haloperoxidase"/>
    <property type="match status" value="1"/>
</dbReference>
<sequence length="232" mass="26340">MASFFRTMDLSDKQLMLTLNYDGGSVTDGFWYMLSSKYSSIPLIVGLLFSFYYFKAKWYEALFIVLSIVLVIFLSDQISSSIIKPYFCRLRPSHSPAIADMLHYVNEYRSGRYGFVSSHAANALGVATYLSLVFRKKKFVLSLWLWAICLCYSRIYLGVHYPGDVFFGGILGVIVGGGVYYIARYAYTHCLFKICTIDFYTTGISIRCALLNTAILGTIMFILCYSMVVNLL</sequence>
<keyword evidence="1" id="KW-0472">Membrane</keyword>
<evidence type="ECO:0000259" key="2">
    <source>
        <dbReference type="SMART" id="SM00014"/>
    </source>
</evidence>
<comment type="caution">
    <text evidence="4">The sequence shown here is derived from an EMBL/GenBank/DDBJ whole genome shotgun (WGS) entry which is preliminary data.</text>
</comment>
<gene>
    <name evidence="3" type="ORF">QVN81_12670</name>
    <name evidence="4" type="ORF">QVN84_12935</name>
</gene>
<dbReference type="Pfam" id="PF01569">
    <property type="entry name" value="PAP2"/>
    <property type="match status" value="1"/>
</dbReference>
<proteinExistence type="predicted"/>
<feature type="transmembrane region" description="Helical" evidence="1">
    <location>
        <begin position="139"/>
        <end position="159"/>
    </location>
</feature>
<feature type="transmembrane region" description="Helical" evidence="1">
    <location>
        <begin position="165"/>
        <end position="183"/>
    </location>
</feature>
<reference evidence="4" key="2">
    <citation type="submission" date="2023-08" db="EMBL/GenBank/DDBJ databases">
        <title>Identification and characterization of horizontal gene transfer across gut microbiota members of farm animals based on homology search.</title>
        <authorList>
            <person name="Schwarzerova J."/>
            <person name="Nykrynova M."/>
            <person name="Jureckova K."/>
            <person name="Cejkova D."/>
            <person name="Rychlik I."/>
        </authorList>
    </citation>
    <scope>NUCLEOTIDE SEQUENCE</scope>
    <source>
        <strain evidence="4">ET15</strain>
        <strain evidence="3">ET37</strain>
    </source>
</reference>
<feature type="transmembrane region" description="Helical" evidence="1">
    <location>
        <begin position="61"/>
        <end position="83"/>
    </location>
</feature>
<dbReference type="EMBL" id="JAUEIF010000019">
    <property type="protein sequence ID" value="MDN0026409.1"/>
    <property type="molecule type" value="Genomic_DNA"/>
</dbReference>
<keyword evidence="1" id="KW-0812">Transmembrane</keyword>
<dbReference type="InterPro" id="IPR036938">
    <property type="entry name" value="PAP2/HPO_sf"/>
</dbReference>
<feature type="transmembrane region" description="Helical" evidence="1">
    <location>
        <begin position="113"/>
        <end position="132"/>
    </location>
</feature>